<accession>A0ABX7G304</accession>
<gene>
    <name evidence="2" type="ORF">JQC75_17005</name>
</gene>
<evidence type="ECO:0000259" key="1">
    <source>
        <dbReference type="Pfam" id="PF06114"/>
    </source>
</evidence>
<protein>
    <submittedName>
        <fullName evidence="2">ImmA/IrrE family metallo-endopeptidase</fullName>
    </submittedName>
</protein>
<evidence type="ECO:0000313" key="2">
    <source>
        <dbReference type="EMBL" id="QRH01523.1"/>
    </source>
</evidence>
<dbReference type="RefSeq" id="WP_203325199.1">
    <property type="nucleotide sequence ID" value="NZ_CP069213.1"/>
</dbReference>
<sequence>MAFIKRKNNSTSLSGVDTSDIKAPEQLLSLARKHNIEVNPLDIAALVYLLGISLRFEPMGDEESGKLHKCPKLSKWVMTINSLHHPNRQRFTMAHELGHHVLHGAISDEFIDKAFHRSNESNYIERQANEFAAELLMPKDDFIHFVSSESNVIEDIANNFQVSTMAVRVRAKQLGFTGHNL</sequence>
<feature type="domain" description="IrrE N-terminal-like" evidence="1">
    <location>
        <begin position="50"/>
        <end position="171"/>
    </location>
</feature>
<dbReference type="PANTHER" id="PTHR43236:SF2">
    <property type="entry name" value="BLL0069 PROTEIN"/>
    <property type="match status" value="1"/>
</dbReference>
<dbReference type="InterPro" id="IPR010359">
    <property type="entry name" value="IrrE_HExxH"/>
</dbReference>
<name>A0ABX7G304_9GAMM</name>
<dbReference type="Gene3D" id="1.10.10.2910">
    <property type="match status" value="1"/>
</dbReference>
<reference evidence="2 3" key="1">
    <citation type="journal article" date="2012" name="Antonie Van Leeuwenhoek">
        <title>Shewanella litorisediminis sp. nov., a gammaproteobacterium isolated from a tidal flat sediment.</title>
        <authorList>
            <person name="Lee M.H."/>
            <person name="Yoon J.H."/>
        </authorList>
    </citation>
    <scope>NUCLEOTIDE SEQUENCE [LARGE SCALE GENOMIC DNA]</scope>
    <source>
        <strain evidence="2 3">SMK1-12</strain>
    </source>
</reference>
<dbReference type="PANTHER" id="PTHR43236">
    <property type="entry name" value="ANTITOXIN HIGA1"/>
    <property type="match status" value="1"/>
</dbReference>
<proteinExistence type="predicted"/>
<dbReference type="EMBL" id="CP069213">
    <property type="protein sequence ID" value="QRH01523.1"/>
    <property type="molecule type" value="Genomic_DNA"/>
</dbReference>
<dbReference type="Pfam" id="PF06114">
    <property type="entry name" value="Peptidase_M78"/>
    <property type="match status" value="1"/>
</dbReference>
<dbReference type="Proteomes" id="UP000596252">
    <property type="component" value="Chromosome"/>
</dbReference>
<organism evidence="2 3">
    <name type="scientific">Shewanella litorisediminis</name>
    <dbReference type="NCBI Taxonomy" id="1173586"/>
    <lineage>
        <taxon>Bacteria</taxon>
        <taxon>Pseudomonadati</taxon>
        <taxon>Pseudomonadota</taxon>
        <taxon>Gammaproteobacteria</taxon>
        <taxon>Alteromonadales</taxon>
        <taxon>Shewanellaceae</taxon>
        <taxon>Shewanella</taxon>
    </lineage>
</organism>
<keyword evidence="3" id="KW-1185">Reference proteome</keyword>
<evidence type="ECO:0000313" key="3">
    <source>
        <dbReference type="Proteomes" id="UP000596252"/>
    </source>
</evidence>
<dbReference type="InterPro" id="IPR052345">
    <property type="entry name" value="Rad_response_metalloprotease"/>
</dbReference>